<evidence type="ECO:0000259" key="5">
    <source>
        <dbReference type="PROSITE" id="PS50072"/>
    </source>
</evidence>
<sequence length="259" mass="27707">MKLSRLLATTALLVGSTLMAPLHATIVQFNTSLGNFEVNLFDETTPKTVENFLSYVKDQSYDNNVVHRLVPGFIVQGGGFVYTGQVPFGNVVAKAAVQNEPKWSNRRGTIAMAKIGDQPNSATSQWFFNLVDNQTNLDAQNGGFTVFGQISVQGLEILQQMAQLPTYNFGGAATNIPLRNYTSADFAAGKALTADNLVLIESVFVIDTRVNTAAGLTPVANTLASNGTSEGDSGSGSINWLVLLLLPLAALRLRAAHRS</sequence>
<dbReference type="EC" id="5.2.1.8" evidence="4"/>
<proteinExistence type="inferred from homology"/>
<dbReference type="NCBIfam" id="TIGR03501">
    <property type="entry name" value="GlyGly_CTERM"/>
    <property type="match status" value="1"/>
</dbReference>
<dbReference type="InterPro" id="IPR002130">
    <property type="entry name" value="Cyclophilin-type_PPIase_dom"/>
</dbReference>
<dbReference type="InterPro" id="IPR044665">
    <property type="entry name" value="E_coli_cyclophilin_A-like"/>
</dbReference>
<dbReference type="RefSeq" id="WP_226750615.1">
    <property type="nucleotide sequence ID" value="NZ_JAEINI020000003.1"/>
</dbReference>
<dbReference type="PROSITE" id="PS50072">
    <property type="entry name" value="CSA_PPIASE_2"/>
    <property type="match status" value="1"/>
</dbReference>
<protein>
    <recommendedName>
        <fullName evidence="4">Peptidyl-prolyl cis-trans isomerase</fullName>
        <shortName evidence="4">PPIase</shortName>
        <ecNumber evidence="4">5.2.1.8</ecNumber>
    </recommendedName>
</protein>
<dbReference type="PANTHER" id="PTHR43246">
    <property type="entry name" value="PEPTIDYL-PROLYL CIS-TRANS ISOMERASE CYP38, CHLOROPLASTIC"/>
    <property type="match status" value="1"/>
</dbReference>
<accession>A0ABS8C2I4</accession>
<dbReference type="InterPro" id="IPR020008">
    <property type="entry name" value="GlyGly_CTERM"/>
</dbReference>
<keyword evidence="7" id="KW-1185">Reference proteome</keyword>
<comment type="catalytic activity">
    <reaction evidence="4">
        <text>[protein]-peptidylproline (omega=180) = [protein]-peptidylproline (omega=0)</text>
        <dbReference type="Rhea" id="RHEA:16237"/>
        <dbReference type="Rhea" id="RHEA-COMP:10747"/>
        <dbReference type="Rhea" id="RHEA-COMP:10748"/>
        <dbReference type="ChEBI" id="CHEBI:83833"/>
        <dbReference type="ChEBI" id="CHEBI:83834"/>
        <dbReference type="EC" id="5.2.1.8"/>
    </reaction>
</comment>
<evidence type="ECO:0000256" key="3">
    <source>
        <dbReference type="ARBA" id="ARBA00023235"/>
    </source>
</evidence>
<evidence type="ECO:0000256" key="4">
    <source>
        <dbReference type="RuleBase" id="RU363019"/>
    </source>
</evidence>
<dbReference type="InterPro" id="IPR029000">
    <property type="entry name" value="Cyclophilin-like_dom_sf"/>
</dbReference>
<dbReference type="PROSITE" id="PS00170">
    <property type="entry name" value="CSA_PPIASE_1"/>
    <property type="match status" value="1"/>
</dbReference>
<comment type="function">
    <text evidence="4">PPIases accelerate the folding of proteins. It catalyzes the cis-trans isomerization of proline imidic peptide bonds in oligopeptides.</text>
</comment>
<dbReference type="Pfam" id="PF00160">
    <property type="entry name" value="Pro_isomerase"/>
    <property type="match status" value="1"/>
</dbReference>
<dbReference type="GO" id="GO:0003755">
    <property type="term" value="F:peptidyl-prolyl cis-trans isomerase activity"/>
    <property type="evidence" value="ECO:0007669"/>
    <property type="project" value="UniProtKB-EC"/>
</dbReference>
<name>A0ABS8C2I4_9ALTE</name>
<evidence type="ECO:0000313" key="7">
    <source>
        <dbReference type="Proteomes" id="UP000633814"/>
    </source>
</evidence>
<dbReference type="Proteomes" id="UP000633814">
    <property type="component" value="Unassembled WGS sequence"/>
</dbReference>
<keyword evidence="2 4" id="KW-0697">Rotamase</keyword>
<evidence type="ECO:0000256" key="2">
    <source>
        <dbReference type="ARBA" id="ARBA00023110"/>
    </source>
</evidence>
<evidence type="ECO:0000256" key="1">
    <source>
        <dbReference type="ARBA" id="ARBA00007365"/>
    </source>
</evidence>
<comment type="caution">
    <text evidence="6">The sequence shown here is derived from an EMBL/GenBank/DDBJ whole genome shotgun (WGS) entry which is preliminary data.</text>
</comment>
<comment type="similarity">
    <text evidence="1 4">Belongs to the cyclophilin-type PPIase family.</text>
</comment>
<dbReference type="InterPro" id="IPR020892">
    <property type="entry name" value="Cyclophilin-type_PPIase_CS"/>
</dbReference>
<keyword evidence="3 4" id="KW-0413">Isomerase</keyword>
<gene>
    <name evidence="6" type="ORF">JAO78_006815</name>
</gene>
<feature type="domain" description="PPIase cyclophilin-type" evidence="5">
    <location>
        <begin position="23"/>
        <end position="188"/>
    </location>
</feature>
<keyword evidence="4" id="KW-0732">Signal</keyword>
<dbReference type="PRINTS" id="PR00153">
    <property type="entry name" value="CSAPPISMRASE"/>
</dbReference>
<organism evidence="6 7">
    <name type="scientific">Alishewanella maricola</name>
    <dbReference type="NCBI Taxonomy" id="2795740"/>
    <lineage>
        <taxon>Bacteria</taxon>
        <taxon>Pseudomonadati</taxon>
        <taxon>Pseudomonadota</taxon>
        <taxon>Gammaproteobacteria</taxon>
        <taxon>Alteromonadales</taxon>
        <taxon>Alteromonadaceae</taxon>
        <taxon>Alishewanella</taxon>
    </lineage>
</organism>
<feature type="chain" id="PRO_5044989319" description="Peptidyl-prolyl cis-trans isomerase" evidence="4">
    <location>
        <begin position="25"/>
        <end position="259"/>
    </location>
</feature>
<feature type="signal peptide" evidence="4">
    <location>
        <begin position="1"/>
        <end position="24"/>
    </location>
</feature>
<dbReference type="EMBL" id="JAEINI020000003">
    <property type="protein sequence ID" value="MCB5226524.1"/>
    <property type="molecule type" value="Genomic_DNA"/>
</dbReference>
<dbReference type="Gene3D" id="2.40.100.10">
    <property type="entry name" value="Cyclophilin-like"/>
    <property type="match status" value="1"/>
</dbReference>
<dbReference type="SUPFAM" id="SSF50891">
    <property type="entry name" value="Cyclophilin-like"/>
    <property type="match status" value="1"/>
</dbReference>
<reference evidence="6 7" key="1">
    <citation type="submission" date="2021-10" db="EMBL/GenBank/DDBJ databases">
        <title>Alishewanella koreense sp. nov. isolated from seawater of southwestern coast in South Korea and the proposal for the reclassification of Rheinheimera perlucida and Rheinheimera tuosuensis as Arsukibacterium perlucida and Arsukibacterium tuosuensis.</title>
        <authorList>
            <person name="Kim K.H."/>
            <person name="Ruan W."/>
            <person name="Kim K.R."/>
            <person name="Baek J.H."/>
            <person name="Jeon C.O."/>
        </authorList>
    </citation>
    <scope>NUCLEOTIDE SEQUENCE [LARGE SCALE GENOMIC DNA]</scope>
    <source>
        <strain evidence="6 7">16-MA</strain>
    </source>
</reference>
<evidence type="ECO:0000313" key="6">
    <source>
        <dbReference type="EMBL" id="MCB5226524.1"/>
    </source>
</evidence>